<comment type="caution">
    <text evidence="2">The sequence shown here is derived from an EMBL/GenBank/DDBJ whole genome shotgun (WGS) entry which is preliminary data.</text>
</comment>
<sequence>MRSLRISKRGLDSLAGAIMVGVELPPSGDSTCFLRKGLVMATRIPTSVVGLPRRLSFNNPGTPVSMTECRPMPPYLKPLRPPNRLDGHGTSWLDRGNSMGILRMPQKLKTI</sequence>
<dbReference type="AlphaFoldDB" id="A0A4Y2EZ52"/>
<dbReference type="Proteomes" id="UP000499080">
    <property type="component" value="Unassembled WGS sequence"/>
</dbReference>
<feature type="region of interest" description="Disordered" evidence="1">
    <location>
        <begin position="61"/>
        <end position="83"/>
    </location>
</feature>
<gene>
    <name evidence="2" type="ORF">AVEN_56759_1</name>
</gene>
<protein>
    <submittedName>
        <fullName evidence="2">Uncharacterized protein</fullName>
    </submittedName>
</protein>
<accession>A0A4Y2EZ52</accession>
<organism evidence="2 3">
    <name type="scientific">Araneus ventricosus</name>
    <name type="common">Orbweaver spider</name>
    <name type="synonym">Epeira ventricosa</name>
    <dbReference type="NCBI Taxonomy" id="182803"/>
    <lineage>
        <taxon>Eukaryota</taxon>
        <taxon>Metazoa</taxon>
        <taxon>Ecdysozoa</taxon>
        <taxon>Arthropoda</taxon>
        <taxon>Chelicerata</taxon>
        <taxon>Arachnida</taxon>
        <taxon>Araneae</taxon>
        <taxon>Araneomorphae</taxon>
        <taxon>Entelegynae</taxon>
        <taxon>Araneoidea</taxon>
        <taxon>Araneidae</taxon>
        <taxon>Araneus</taxon>
    </lineage>
</organism>
<dbReference type="EMBL" id="BGPR01000725">
    <property type="protein sequence ID" value="GBM33124.1"/>
    <property type="molecule type" value="Genomic_DNA"/>
</dbReference>
<evidence type="ECO:0000313" key="3">
    <source>
        <dbReference type="Proteomes" id="UP000499080"/>
    </source>
</evidence>
<feature type="compositionally biased region" description="Pro residues" evidence="1">
    <location>
        <begin position="71"/>
        <end position="81"/>
    </location>
</feature>
<name>A0A4Y2EZ52_ARAVE</name>
<keyword evidence="3" id="KW-1185">Reference proteome</keyword>
<evidence type="ECO:0000313" key="2">
    <source>
        <dbReference type="EMBL" id="GBM33124.1"/>
    </source>
</evidence>
<evidence type="ECO:0000256" key="1">
    <source>
        <dbReference type="SAM" id="MobiDB-lite"/>
    </source>
</evidence>
<reference evidence="2 3" key="1">
    <citation type="journal article" date="2019" name="Sci. Rep.">
        <title>Orb-weaving spider Araneus ventricosus genome elucidates the spidroin gene catalogue.</title>
        <authorList>
            <person name="Kono N."/>
            <person name="Nakamura H."/>
            <person name="Ohtoshi R."/>
            <person name="Moran D.A.P."/>
            <person name="Shinohara A."/>
            <person name="Yoshida Y."/>
            <person name="Fujiwara M."/>
            <person name="Mori M."/>
            <person name="Tomita M."/>
            <person name="Arakawa K."/>
        </authorList>
    </citation>
    <scope>NUCLEOTIDE SEQUENCE [LARGE SCALE GENOMIC DNA]</scope>
</reference>
<proteinExistence type="predicted"/>